<evidence type="ECO:0000313" key="2">
    <source>
        <dbReference type="Proteomes" id="UP000650485"/>
    </source>
</evidence>
<evidence type="ECO:0000313" key="1">
    <source>
        <dbReference type="EMBL" id="MBC6499801.1"/>
    </source>
</evidence>
<proteinExistence type="predicted"/>
<accession>A0A923NHF8</accession>
<dbReference type="Gene3D" id="3.30.870.10">
    <property type="entry name" value="Endonuclease Chain A"/>
    <property type="match status" value="1"/>
</dbReference>
<dbReference type="EMBL" id="JACSZT010000022">
    <property type="protein sequence ID" value="MBC6499801.1"/>
    <property type="molecule type" value="Genomic_DNA"/>
</dbReference>
<gene>
    <name evidence="1" type="ORF">H7R52_18735</name>
</gene>
<dbReference type="Proteomes" id="UP000650485">
    <property type="component" value="Unassembled WGS sequence"/>
</dbReference>
<protein>
    <submittedName>
        <fullName evidence="1">Uncharacterized protein</fullName>
    </submittedName>
</protein>
<comment type="caution">
    <text evidence="1">The sequence shown here is derived from an EMBL/GenBank/DDBJ whole genome shotgun (WGS) entry which is preliminary data.</text>
</comment>
<sequence>MQSIKFVSGDLDGNLHESLKTFNLRLLKEYLKARNCREITQVEGVTFGVTISNVDSEELDTVQQSLDESDVIQNTSDLENNIREIWINALESRDKEGNLRIPNLTENGKKKNVELSTVIDVETEVMNELTEYFDGLVEQAQEGRVTKQRVEKDKLEIARIEKIRREENKMIDLIPSETKIILVTKYNGEKFVSHVNSLDALELLLNRGDEIYSVNNLHTKLYLFNSEVAIWGSAFVKKSGNFKGVEKL</sequence>
<dbReference type="AlphaFoldDB" id="A0A923NHF8"/>
<name>A0A923NHF8_WEICO</name>
<reference evidence="1" key="1">
    <citation type="submission" date="2020-08" db="EMBL/GenBank/DDBJ databases">
        <title>Complete genome sequence of Weissella confusa strain FS54 provides insights into metabolic potential.</title>
        <authorList>
            <person name="Fhoula I."/>
            <person name="Najjari A."/>
            <person name="Lekired A."/>
            <person name="Bessrour-Aouam N."/>
            <person name="Jaballah S."/>
            <person name="Klibi N."/>
            <person name="Ouzari H.-I."/>
        </authorList>
    </citation>
    <scope>NUCLEOTIDE SEQUENCE</scope>
    <source>
        <strain evidence="1">FS54</strain>
    </source>
</reference>
<organism evidence="1 2">
    <name type="scientific">Weissella confusa</name>
    <name type="common">Lactobacillus confusus</name>
    <dbReference type="NCBI Taxonomy" id="1583"/>
    <lineage>
        <taxon>Bacteria</taxon>
        <taxon>Bacillati</taxon>
        <taxon>Bacillota</taxon>
        <taxon>Bacilli</taxon>
        <taxon>Lactobacillales</taxon>
        <taxon>Lactobacillaceae</taxon>
        <taxon>Weissella</taxon>
    </lineage>
</organism>